<dbReference type="RefSeq" id="WP_215821980.1">
    <property type="nucleotide sequence ID" value="NZ_JAGSOY010000097.1"/>
</dbReference>
<name>A0ABS5ZIA4_9GAMM</name>
<proteinExistence type="predicted"/>
<feature type="domain" description="HTH cro/C1-type" evidence="2">
    <location>
        <begin position="98"/>
        <end position="155"/>
    </location>
</feature>
<dbReference type="EMBL" id="JAGSOY010000097">
    <property type="protein sequence ID" value="MBU2713695.1"/>
    <property type="molecule type" value="Genomic_DNA"/>
</dbReference>
<dbReference type="Pfam" id="PF01381">
    <property type="entry name" value="HTH_3"/>
    <property type="match status" value="4"/>
</dbReference>
<keyword evidence="4" id="KW-1185">Reference proteome</keyword>
<gene>
    <name evidence="3" type="ORF">KCG35_21780</name>
</gene>
<organism evidence="3 4">
    <name type="scientific">Zooshikella harenae</name>
    <dbReference type="NCBI Taxonomy" id="2827238"/>
    <lineage>
        <taxon>Bacteria</taxon>
        <taxon>Pseudomonadati</taxon>
        <taxon>Pseudomonadota</taxon>
        <taxon>Gammaproteobacteria</taxon>
        <taxon>Oceanospirillales</taxon>
        <taxon>Zooshikellaceae</taxon>
        <taxon>Zooshikella</taxon>
    </lineage>
</organism>
<dbReference type="InterPro" id="IPR001387">
    <property type="entry name" value="Cro/C1-type_HTH"/>
</dbReference>
<feature type="domain" description="HTH cro/C1-type" evidence="2">
    <location>
        <begin position="248"/>
        <end position="305"/>
    </location>
</feature>
<dbReference type="InterPro" id="IPR010982">
    <property type="entry name" value="Lambda_DNA-bd_dom_sf"/>
</dbReference>
<feature type="domain" description="HTH cro/C1-type" evidence="2">
    <location>
        <begin position="170"/>
        <end position="228"/>
    </location>
</feature>
<dbReference type="PROSITE" id="PS50943">
    <property type="entry name" value="HTH_CROC1"/>
    <property type="match status" value="4"/>
</dbReference>
<evidence type="ECO:0000256" key="1">
    <source>
        <dbReference type="ARBA" id="ARBA00023125"/>
    </source>
</evidence>
<dbReference type="SMART" id="SM00530">
    <property type="entry name" value="HTH_XRE"/>
    <property type="match status" value="4"/>
</dbReference>
<dbReference type="Proteomes" id="UP000690515">
    <property type="component" value="Unassembled WGS sequence"/>
</dbReference>
<dbReference type="SUPFAM" id="SSF47413">
    <property type="entry name" value="lambda repressor-like DNA-binding domains"/>
    <property type="match status" value="4"/>
</dbReference>
<dbReference type="PANTHER" id="PTHR46558:SF4">
    <property type="entry name" value="DNA-BIDING PHAGE PROTEIN"/>
    <property type="match status" value="1"/>
</dbReference>
<comment type="caution">
    <text evidence="3">The sequence shown here is derived from an EMBL/GenBank/DDBJ whole genome shotgun (WGS) entry which is preliminary data.</text>
</comment>
<evidence type="ECO:0000313" key="4">
    <source>
        <dbReference type="Proteomes" id="UP000690515"/>
    </source>
</evidence>
<reference evidence="3 4" key="1">
    <citation type="submission" date="2021-04" db="EMBL/GenBank/DDBJ databases">
        <authorList>
            <person name="Pira H."/>
            <person name="Risdian C."/>
            <person name="Wink J."/>
        </authorList>
    </citation>
    <scope>NUCLEOTIDE SEQUENCE [LARGE SCALE GENOMIC DNA]</scope>
    <source>
        <strain evidence="3 4">WH53</strain>
    </source>
</reference>
<evidence type="ECO:0000259" key="2">
    <source>
        <dbReference type="PROSITE" id="PS50943"/>
    </source>
</evidence>
<dbReference type="Gene3D" id="1.10.260.40">
    <property type="entry name" value="lambda repressor-like DNA-binding domains"/>
    <property type="match status" value="4"/>
</dbReference>
<sequence length="375" mass="42772">MSNNLWELIKTARVEAGLTQKQLAELTGVTKVTVSRWETKNPEERMTPQMFTLKQIADATSVPLGDFMGCILQQKIKQELGEEPEEEESNDTNLWEKIRVARTNANMTQQDLAKACGVSRATVNAWESPKKQHKNSRRRSLKRIAEVTNTPITWFMESENSKEKPIWEVIKESRLLAGLTQEDLGSLVGVNGSTVCKWESQKAETRVLPDMQVITKISKATNKPLSNFMDALSISQTEEPVGNISQKIKIARSQAKMTQQELADALGVPPITVNFWEKPDSEEPLQERKTLRRIAEVTGVSLEWLESDSYIPKSIVEQYDKPNIEEDIEKLQATRQKEAKKIVMGMYTYISDHGISQEFFEMLRILDSTIKRYHK</sequence>
<dbReference type="CDD" id="cd00093">
    <property type="entry name" value="HTH_XRE"/>
    <property type="match status" value="4"/>
</dbReference>
<dbReference type="PANTHER" id="PTHR46558">
    <property type="entry name" value="TRACRIPTIONAL REGULATORY PROTEIN-RELATED-RELATED"/>
    <property type="match status" value="1"/>
</dbReference>
<keyword evidence="1" id="KW-0238">DNA-binding</keyword>
<accession>A0ABS5ZIA4</accession>
<evidence type="ECO:0000313" key="3">
    <source>
        <dbReference type="EMBL" id="MBU2713695.1"/>
    </source>
</evidence>
<protein>
    <submittedName>
        <fullName evidence="3">Helix-turn-helix transcriptional regulator</fullName>
    </submittedName>
</protein>
<feature type="domain" description="HTH cro/C1-type" evidence="2">
    <location>
        <begin position="9"/>
        <end position="67"/>
    </location>
</feature>